<keyword evidence="7" id="KW-1185">Reference proteome</keyword>
<organism evidence="6 7">
    <name type="scientific">Halocaridina rubra</name>
    <name type="common">Hawaiian red shrimp</name>
    <dbReference type="NCBI Taxonomy" id="373956"/>
    <lineage>
        <taxon>Eukaryota</taxon>
        <taxon>Metazoa</taxon>
        <taxon>Ecdysozoa</taxon>
        <taxon>Arthropoda</taxon>
        <taxon>Crustacea</taxon>
        <taxon>Multicrustacea</taxon>
        <taxon>Malacostraca</taxon>
        <taxon>Eumalacostraca</taxon>
        <taxon>Eucarida</taxon>
        <taxon>Decapoda</taxon>
        <taxon>Pleocyemata</taxon>
        <taxon>Caridea</taxon>
        <taxon>Atyoidea</taxon>
        <taxon>Atyidae</taxon>
        <taxon>Halocaridina</taxon>
    </lineage>
</organism>
<evidence type="ECO:0000256" key="1">
    <source>
        <dbReference type="ARBA" id="ARBA00022737"/>
    </source>
</evidence>
<evidence type="ECO:0000313" key="7">
    <source>
        <dbReference type="Proteomes" id="UP001381693"/>
    </source>
</evidence>
<dbReference type="SUPFAM" id="SSF49854">
    <property type="entry name" value="Spermadhesin, CUB domain"/>
    <property type="match status" value="3"/>
</dbReference>
<evidence type="ECO:0000259" key="5">
    <source>
        <dbReference type="PROSITE" id="PS01180"/>
    </source>
</evidence>
<dbReference type="PANTHER" id="PTHR24251">
    <property type="entry name" value="OVOCHYMASE-RELATED"/>
    <property type="match status" value="1"/>
</dbReference>
<evidence type="ECO:0000313" key="6">
    <source>
        <dbReference type="EMBL" id="KAK7006503.1"/>
    </source>
</evidence>
<feature type="disulfide bond" evidence="3">
    <location>
        <begin position="679"/>
        <end position="706"/>
    </location>
</feature>
<protein>
    <recommendedName>
        <fullName evidence="5">CUB domain-containing protein</fullName>
    </recommendedName>
</protein>
<dbReference type="CDD" id="cd00041">
    <property type="entry name" value="CUB"/>
    <property type="match status" value="2"/>
</dbReference>
<dbReference type="Pfam" id="PF00431">
    <property type="entry name" value="CUB"/>
    <property type="match status" value="3"/>
</dbReference>
<comment type="caution">
    <text evidence="6">The sequence shown here is derived from an EMBL/GenBank/DDBJ whole genome shotgun (WGS) entry which is preliminary data.</text>
</comment>
<comment type="caution">
    <text evidence="3">Lacks conserved residue(s) required for the propagation of feature annotation.</text>
</comment>
<keyword evidence="1" id="KW-0677">Repeat</keyword>
<dbReference type="Proteomes" id="UP001381693">
    <property type="component" value="Unassembled WGS sequence"/>
</dbReference>
<name>A0AAN8WL54_HALRR</name>
<sequence length="789" mass="84915">MDILLANRMYSCINKNLVSCSLSTDPCQNYGFMGSNCSCVCPPGTQGSNCETLVTPYNDIHLSPYSEIITTETTVSSPNYPSGSPVGEKYTKWIQAPTCKLVQLTFAAFSTYQRVTVSGDNICQYEGLEIRTSDMSDGTWYCGAEISPGQQITSASNEMILYFLTYIGGYTFAKWSATVAFIDEPNCSPASQTTTPPLPPAQTTAPPPPPLQTTTPPPPPVQTTTLPPPTVQTTTPRPPPVQTTTLPPQPPVQTTTPPPPPPVQTTTPSPPAQTTTPQPPPPPLQTTTPPPPSPPVQTTMPPAPPPVQTTTPPPPPPVQTTTPSPPAQTTTPQPPPPTVQTTKPPPPPPVQTTTLPQPPPVQTTTPPPPPPPVQTTTPSPPAQTTTPQPPPPPLQTTIPPPPSPPVQTTTPPPPPPVQTTTPSPPAQTTTPQPPPPTVQTTKPPPPPPVQTTTLPPPPPVQTTTPPPPPPPIQTTTPSPPAQTTTPQPPPPPLQTTIPPPPSPPVQTTTPPPPPTQTITPPPPPVQTTTPPPPPPVQTTTLPPHPILTTRPPESTTLSAQEPTTTESQLPGCRNVLYMGNTRFFSPNYPQKYPRDSICDYEERRSTPTLIVLKFLTFQLHKGDRLTVTHPYGPPFIFRGKKRRGYMEKIPGSFKATFTSDEALNRRGFAIEVRETTSNCHKTLSATSPDFVKTPKYPQKHPKNTICEWKITASPGRRIRVTIRVQRVNCKKNYVAVKSPTDDPFYDSSGVNRYCGKKVTRVVMSDSNVISVFYLGKIPDKGIKVSYEEI</sequence>
<feature type="domain" description="CUB" evidence="5">
    <location>
        <begin position="679"/>
        <end position="789"/>
    </location>
</feature>
<dbReference type="PROSITE" id="PS01180">
    <property type="entry name" value="CUB"/>
    <property type="match status" value="2"/>
</dbReference>
<dbReference type="Gene3D" id="2.60.120.290">
    <property type="entry name" value="Spermadhesin, CUB domain"/>
    <property type="match status" value="3"/>
</dbReference>
<feature type="domain" description="CUB" evidence="5">
    <location>
        <begin position="50"/>
        <end position="182"/>
    </location>
</feature>
<keyword evidence="2 3" id="KW-1015">Disulfide bond</keyword>
<dbReference type="InterPro" id="IPR000742">
    <property type="entry name" value="EGF"/>
</dbReference>
<evidence type="ECO:0000256" key="2">
    <source>
        <dbReference type="ARBA" id="ARBA00023157"/>
    </source>
</evidence>
<feature type="region of interest" description="Disordered" evidence="4">
    <location>
        <begin position="188"/>
        <end position="570"/>
    </location>
</feature>
<feature type="compositionally biased region" description="Pro residues" evidence="4">
    <location>
        <begin position="196"/>
        <end position="536"/>
    </location>
</feature>
<dbReference type="AlphaFoldDB" id="A0AAN8WL54"/>
<reference evidence="6 7" key="1">
    <citation type="submission" date="2023-11" db="EMBL/GenBank/DDBJ databases">
        <title>Halocaridina rubra genome assembly.</title>
        <authorList>
            <person name="Smith C."/>
        </authorList>
    </citation>
    <scope>NUCLEOTIDE SEQUENCE [LARGE SCALE GENOMIC DNA]</scope>
    <source>
        <strain evidence="6">EP-1</strain>
        <tissue evidence="6">Whole</tissue>
    </source>
</reference>
<gene>
    <name evidence="6" type="ORF">SK128_024202</name>
</gene>
<evidence type="ECO:0000256" key="3">
    <source>
        <dbReference type="PROSITE-ProRule" id="PRU00059"/>
    </source>
</evidence>
<feature type="compositionally biased region" description="Low complexity" evidence="4">
    <location>
        <begin position="537"/>
        <end position="552"/>
    </location>
</feature>
<dbReference type="PRINTS" id="PR01217">
    <property type="entry name" value="PRICHEXTENSN"/>
</dbReference>
<dbReference type="EMBL" id="JAXCGZ010023686">
    <property type="protein sequence ID" value="KAK7006503.1"/>
    <property type="molecule type" value="Genomic_DNA"/>
</dbReference>
<feature type="compositionally biased region" description="Polar residues" evidence="4">
    <location>
        <begin position="553"/>
        <end position="568"/>
    </location>
</feature>
<evidence type="ECO:0000256" key="4">
    <source>
        <dbReference type="SAM" id="MobiDB-lite"/>
    </source>
</evidence>
<dbReference type="SMART" id="SM00042">
    <property type="entry name" value="CUB"/>
    <property type="match status" value="3"/>
</dbReference>
<dbReference type="InterPro" id="IPR035914">
    <property type="entry name" value="Sperma_CUB_dom_sf"/>
</dbReference>
<dbReference type="PROSITE" id="PS00022">
    <property type="entry name" value="EGF_1"/>
    <property type="match status" value="1"/>
</dbReference>
<dbReference type="InterPro" id="IPR000859">
    <property type="entry name" value="CUB_dom"/>
</dbReference>
<proteinExistence type="predicted"/>
<accession>A0AAN8WL54</accession>